<dbReference type="UniPathway" id="UPA00214"/>
<comment type="function">
    <text evidence="11">Catalyzes the transfer of the gamma-phosphate of ATP to D-galactose to form alpha-D-galactose-1-phosphate (Gal-1-P).</text>
</comment>
<comment type="pathway">
    <text evidence="11">Carbohydrate metabolism; galactose metabolism.</text>
</comment>
<sequence length="396" mass="44255">MKSVEGLEREFVRLYGAEPERVFFAPGRVNLIGEHTDYNGGHVFPAALTFGTLVAVRTRKDGRFRLASLQFANRVEVGEGDVVYRKEDGWANFPKGVLHQFLERGVQLPGCDMLFDGDVPLGAGLSSSASIELAAATAVSAVSGLSWPMTRLVRLAQQAENEFVGVKCGIMDQFASGMGKEDHAILLHCDTLKYRHVPLRWGDYRLVIVHTNKSRGLAGSKYNERRQECEAGLRELRREFPGLTSLGDVRPEEWERVQGRVSSERLRRRIRHVVTENNRVLRSAEALESGDLLAFGRLMRESHLSLQRDYEVTGPELDALFEEANRVEGCIGARMTGAGFGGCTVNLVHRDALENFRSRVEEGYRRRTGLTPLFYHPGIGDGAREIHRGGESWRSS</sequence>
<evidence type="ECO:0000259" key="14">
    <source>
        <dbReference type="Pfam" id="PF08544"/>
    </source>
</evidence>
<evidence type="ECO:0000256" key="11">
    <source>
        <dbReference type="HAMAP-Rule" id="MF_00246"/>
    </source>
</evidence>
<keyword evidence="2 11" id="KW-0963">Cytoplasm</keyword>
<dbReference type="InterPro" id="IPR000705">
    <property type="entry name" value="Galactokinase"/>
</dbReference>
<evidence type="ECO:0000256" key="5">
    <source>
        <dbReference type="ARBA" id="ARBA00022741"/>
    </source>
</evidence>
<feature type="domain" description="GHMP kinase C-terminal" evidence="14">
    <location>
        <begin position="284"/>
        <end position="364"/>
    </location>
</feature>
<dbReference type="InterPro" id="IPR006206">
    <property type="entry name" value="Mevalonate/galactokinase"/>
</dbReference>
<dbReference type="SUPFAM" id="SSF55060">
    <property type="entry name" value="GHMP Kinase, C-terminal domain"/>
    <property type="match status" value="1"/>
</dbReference>
<dbReference type="PROSITE" id="PS00627">
    <property type="entry name" value="GHMP_KINASES_ATP"/>
    <property type="match status" value="1"/>
</dbReference>
<evidence type="ECO:0000256" key="12">
    <source>
        <dbReference type="NCBIfam" id="TIGR00131"/>
    </source>
</evidence>
<dbReference type="InterPro" id="IPR014721">
    <property type="entry name" value="Ribsml_uS5_D2-typ_fold_subgr"/>
</dbReference>
<evidence type="ECO:0000256" key="3">
    <source>
        <dbReference type="ARBA" id="ARBA00022679"/>
    </source>
</evidence>
<feature type="binding site" evidence="11">
    <location>
        <position position="160"/>
    </location>
    <ligand>
        <name>Mg(2+)</name>
        <dbReference type="ChEBI" id="CHEBI:18420"/>
    </ligand>
</feature>
<evidence type="ECO:0000256" key="8">
    <source>
        <dbReference type="ARBA" id="ARBA00022842"/>
    </source>
</evidence>
<organism evidence="16 17">
    <name type="scientific">Planifilum fimeticola</name>
    <dbReference type="NCBI Taxonomy" id="201975"/>
    <lineage>
        <taxon>Bacteria</taxon>
        <taxon>Bacillati</taxon>
        <taxon>Bacillota</taxon>
        <taxon>Bacilli</taxon>
        <taxon>Bacillales</taxon>
        <taxon>Thermoactinomycetaceae</taxon>
        <taxon>Planifilum</taxon>
    </lineage>
</organism>
<evidence type="ECO:0000259" key="15">
    <source>
        <dbReference type="Pfam" id="PF10509"/>
    </source>
</evidence>
<dbReference type="EMBL" id="PVNE01000002">
    <property type="protein sequence ID" value="PRX42290.1"/>
    <property type="molecule type" value="Genomic_DNA"/>
</dbReference>
<evidence type="ECO:0000256" key="7">
    <source>
        <dbReference type="ARBA" id="ARBA00022840"/>
    </source>
</evidence>
<dbReference type="FunFam" id="3.30.70.890:FF:000001">
    <property type="entry name" value="Galactokinase"/>
    <property type="match status" value="1"/>
</dbReference>
<dbReference type="Proteomes" id="UP000237797">
    <property type="component" value="Unassembled WGS sequence"/>
</dbReference>
<dbReference type="Pfam" id="PF10509">
    <property type="entry name" value="GalKase_gal_bdg"/>
    <property type="match status" value="1"/>
</dbReference>
<feature type="domain" description="Galactokinase N-terminal" evidence="15">
    <location>
        <begin position="10"/>
        <end position="57"/>
    </location>
</feature>
<dbReference type="AlphaFoldDB" id="A0A2T0LIM8"/>
<keyword evidence="3 11" id="KW-0808">Transferase</keyword>
<feature type="site" description="Transition state stabilizer" evidence="11">
    <location>
        <position position="28"/>
    </location>
</feature>
<dbReference type="GO" id="GO:0000287">
    <property type="term" value="F:magnesium ion binding"/>
    <property type="evidence" value="ECO:0007669"/>
    <property type="project" value="UniProtKB-UniRule"/>
</dbReference>
<feature type="binding site" evidence="11">
    <location>
        <begin position="34"/>
        <end position="37"/>
    </location>
    <ligand>
        <name>substrate</name>
    </ligand>
</feature>
<proteinExistence type="inferred from homology"/>
<comment type="catalytic activity">
    <reaction evidence="11">
        <text>alpha-D-galactose + ATP = alpha-D-galactose 1-phosphate + ADP + H(+)</text>
        <dbReference type="Rhea" id="RHEA:13553"/>
        <dbReference type="ChEBI" id="CHEBI:15378"/>
        <dbReference type="ChEBI" id="CHEBI:28061"/>
        <dbReference type="ChEBI" id="CHEBI:30616"/>
        <dbReference type="ChEBI" id="CHEBI:58336"/>
        <dbReference type="ChEBI" id="CHEBI:456216"/>
        <dbReference type="EC" id="2.7.1.6"/>
    </reaction>
</comment>
<dbReference type="GO" id="GO:0005829">
    <property type="term" value="C:cytosol"/>
    <property type="evidence" value="ECO:0007669"/>
    <property type="project" value="TreeGrafter"/>
</dbReference>
<comment type="caution">
    <text evidence="16">The sequence shown here is derived from an EMBL/GenBank/DDBJ whole genome shotgun (WGS) entry which is preliminary data.</text>
</comment>
<dbReference type="PROSITE" id="PS00106">
    <property type="entry name" value="GALACTOKINASE"/>
    <property type="match status" value="1"/>
</dbReference>
<dbReference type="Gene3D" id="3.30.230.10">
    <property type="match status" value="1"/>
</dbReference>
<evidence type="ECO:0000256" key="4">
    <source>
        <dbReference type="ARBA" id="ARBA00022723"/>
    </source>
</evidence>
<feature type="active site" description="Proton acceptor" evidence="11">
    <location>
        <position position="172"/>
    </location>
</feature>
<reference evidence="16 17" key="1">
    <citation type="submission" date="2018-03" db="EMBL/GenBank/DDBJ databases">
        <title>Genomic Encyclopedia of Archaeal and Bacterial Type Strains, Phase II (KMG-II): from individual species to whole genera.</title>
        <authorList>
            <person name="Goeker M."/>
        </authorList>
    </citation>
    <scope>NUCLEOTIDE SEQUENCE [LARGE SCALE GENOMIC DNA]</scope>
    <source>
        <strain evidence="16 17">DSM 44946</strain>
    </source>
</reference>
<keyword evidence="8 11" id="KW-0460">Magnesium</keyword>
<comment type="subcellular location">
    <subcellularLocation>
        <location evidence="11">Cytoplasm</location>
    </subcellularLocation>
</comment>
<evidence type="ECO:0000256" key="10">
    <source>
        <dbReference type="ARBA" id="ARBA00023277"/>
    </source>
</evidence>
<dbReference type="InterPro" id="IPR006204">
    <property type="entry name" value="GHMP_kinase_N_dom"/>
</dbReference>
<dbReference type="NCBIfam" id="NF003705">
    <property type="entry name" value="PRK05322.1"/>
    <property type="match status" value="1"/>
</dbReference>
<dbReference type="Pfam" id="PF08544">
    <property type="entry name" value="GHMP_kinases_C"/>
    <property type="match status" value="1"/>
</dbReference>
<dbReference type="OrthoDB" id="250531at2"/>
<dbReference type="RefSeq" id="WP_106343818.1">
    <property type="nucleotide sequence ID" value="NZ_PVNE01000002.1"/>
</dbReference>
<dbReference type="InterPro" id="IPR022963">
    <property type="entry name" value="Galactokinase_bac"/>
</dbReference>
<evidence type="ECO:0000256" key="2">
    <source>
        <dbReference type="ARBA" id="ARBA00022490"/>
    </source>
</evidence>
<dbReference type="InterPro" id="IPR013750">
    <property type="entry name" value="GHMP_kinase_C_dom"/>
</dbReference>
<feature type="binding site" evidence="11">
    <location>
        <position position="222"/>
    </location>
    <ligand>
        <name>substrate</name>
    </ligand>
</feature>
<keyword evidence="9 11" id="KW-0299">Galactose metabolism</keyword>
<dbReference type="HAMAP" id="MF_00246">
    <property type="entry name" value="Galactokinase"/>
    <property type="match status" value="1"/>
</dbReference>
<dbReference type="InterPro" id="IPR036554">
    <property type="entry name" value="GHMP_kinase_C_sf"/>
</dbReference>
<dbReference type="Pfam" id="PF00288">
    <property type="entry name" value="GHMP_kinases_N"/>
    <property type="match status" value="1"/>
</dbReference>
<dbReference type="NCBIfam" id="TIGR00131">
    <property type="entry name" value="gal_kin"/>
    <property type="match status" value="1"/>
</dbReference>
<feature type="binding site" evidence="11">
    <location>
        <begin position="122"/>
        <end position="128"/>
    </location>
    <ligand>
        <name>ATP</name>
        <dbReference type="ChEBI" id="CHEBI:30616"/>
    </ligand>
</feature>
<dbReference type="GO" id="GO:0004335">
    <property type="term" value="F:galactokinase activity"/>
    <property type="evidence" value="ECO:0007669"/>
    <property type="project" value="UniProtKB-UniRule"/>
</dbReference>
<dbReference type="PANTHER" id="PTHR10457:SF7">
    <property type="entry name" value="GALACTOKINASE-RELATED"/>
    <property type="match status" value="1"/>
</dbReference>
<protein>
    <recommendedName>
        <fullName evidence="11 12">Galactokinase</fullName>
        <ecNumber evidence="11 12">2.7.1.6</ecNumber>
    </recommendedName>
    <alternativeName>
        <fullName evidence="11">Galactose kinase</fullName>
    </alternativeName>
</protein>
<gene>
    <name evidence="11" type="primary">galK</name>
    <name evidence="16" type="ORF">CLV97_10277</name>
</gene>
<evidence type="ECO:0000313" key="17">
    <source>
        <dbReference type="Proteomes" id="UP000237797"/>
    </source>
</evidence>
<dbReference type="GO" id="GO:0006012">
    <property type="term" value="P:galactose metabolic process"/>
    <property type="evidence" value="ECO:0007669"/>
    <property type="project" value="UniProtKB-UniRule"/>
</dbReference>
<keyword evidence="10 11" id="KW-0119">Carbohydrate metabolism</keyword>
<evidence type="ECO:0000256" key="9">
    <source>
        <dbReference type="ARBA" id="ARBA00023144"/>
    </source>
</evidence>
<keyword evidence="7 11" id="KW-0067">ATP-binding</keyword>
<dbReference type="InterPro" id="IPR020568">
    <property type="entry name" value="Ribosomal_Su5_D2-typ_SF"/>
</dbReference>
<evidence type="ECO:0000256" key="1">
    <source>
        <dbReference type="ARBA" id="ARBA00006566"/>
    </source>
</evidence>
<keyword evidence="17" id="KW-1185">Reference proteome</keyword>
<keyword evidence="4 11" id="KW-0479">Metal-binding</keyword>
<dbReference type="PIRSF" id="PIRSF000530">
    <property type="entry name" value="Galactokinase"/>
    <property type="match status" value="1"/>
</dbReference>
<feature type="domain" description="GHMP kinase N-terminal" evidence="13">
    <location>
        <begin position="92"/>
        <end position="180"/>
    </location>
</feature>
<feature type="binding site" evidence="11">
    <location>
        <position position="68"/>
    </location>
    <ligand>
        <name>ATP</name>
        <dbReference type="ChEBI" id="CHEBI:30616"/>
    </ligand>
</feature>
<dbReference type="Gene3D" id="3.30.70.890">
    <property type="entry name" value="GHMP kinase, C-terminal domain"/>
    <property type="match status" value="1"/>
</dbReference>
<dbReference type="InterPro" id="IPR019741">
    <property type="entry name" value="Galactokinase_CS"/>
</dbReference>
<comment type="similarity">
    <text evidence="1 11">Belongs to the GHMP kinase family. GalK subfamily.</text>
</comment>
<dbReference type="PANTHER" id="PTHR10457">
    <property type="entry name" value="MEVALONATE KINASE/GALACTOKINASE"/>
    <property type="match status" value="1"/>
</dbReference>
<dbReference type="GO" id="GO:0005524">
    <property type="term" value="F:ATP binding"/>
    <property type="evidence" value="ECO:0007669"/>
    <property type="project" value="UniProtKB-UniRule"/>
</dbReference>
<dbReference type="InterPro" id="IPR019539">
    <property type="entry name" value="GalKase_N"/>
</dbReference>
<evidence type="ECO:0000256" key="6">
    <source>
        <dbReference type="ARBA" id="ARBA00022777"/>
    </source>
</evidence>
<keyword evidence="6 11" id="KW-0418">Kinase</keyword>
<dbReference type="PRINTS" id="PR00473">
    <property type="entry name" value="GALCTOKINASE"/>
</dbReference>
<dbReference type="FunFam" id="3.30.230.10:FF:000017">
    <property type="entry name" value="Galactokinase"/>
    <property type="match status" value="1"/>
</dbReference>
<feature type="binding site" evidence="11">
    <location>
        <position position="128"/>
    </location>
    <ligand>
        <name>Mg(2+)</name>
        <dbReference type="ChEBI" id="CHEBI:18420"/>
    </ligand>
</feature>
<accession>A0A2T0LIM8</accession>
<dbReference type="PRINTS" id="PR00959">
    <property type="entry name" value="MEVGALKINASE"/>
</dbReference>
<dbReference type="SUPFAM" id="SSF54211">
    <property type="entry name" value="Ribosomal protein S5 domain 2-like"/>
    <property type="match status" value="1"/>
</dbReference>
<evidence type="ECO:0000259" key="13">
    <source>
        <dbReference type="Pfam" id="PF00288"/>
    </source>
</evidence>
<keyword evidence="5 11" id="KW-0547">Nucleotide-binding</keyword>
<dbReference type="InterPro" id="IPR006203">
    <property type="entry name" value="GHMP_knse_ATP-bd_CS"/>
</dbReference>
<evidence type="ECO:0000313" key="16">
    <source>
        <dbReference type="EMBL" id="PRX42290.1"/>
    </source>
</evidence>
<dbReference type="EC" id="2.7.1.6" evidence="11 12"/>
<name>A0A2T0LIM8_9BACL</name>